<sequence>MDNAGNCNTTAMELQNLLPTFCGAAGRTRCFLHIINLIAKVSSHGLSMLMRAHKPINNRLLFHFS</sequence>
<proteinExistence type="predicted"/>
<dbReference type="AlphaFoldDB" id="A0A0D0CX57"/>
<dbReference type="EMBL" id="KN827909">
    <property type="protein sequence ID" value="KIK75726.1"/>
    <property type="molecule type" value="Genomic_DNA"/>
</dbReference>
<dbReference type="OrthoDB" id="2748837at2759"/>
<reference evidence="1 2" key="1">
    <citation type="submission" date="2014-04" db="EMBL/GenBank/DDBJ databases">
        <authorList>
            <consortium name="DOE Joint Genome Institute"/>
            <person name="Kuo A."/>
            <person name="Kohler A."/>
            <person name="Jargeat P."/>
            <person name="Nagy L.G."/>
            <person name="Floudas D."/>
            <person name="Copeland A."/>
            <person name="Barry K.W."/>
            <person name="Cichocki N."/>
            <person name="Veneault-Fourrey C."/>
            <person name="LaButti K."/>
            <person name="Lindquist E.A."/>
            <person name="Lipzen A."/>
            <person name="Lundell T."/>
            <person name="Morin E."/>
            <person name="Murat C."/>
            <person name="Sun H."/>
            <person name="Tunlid A."/>
            <person name="Henrissat B."/>
            <person name="Grigoriev I.V."/>
            <person name="Hibbett D.S."/>
            <person name="Martin F."/>
            <person name="Nordberg H.P."/>
            <person name="Cantor M.N."/>
            <person name="Hua S.X."/>
        </authorList>
    </citation>
    <scope>NUCLEOTIDE SEQUENCE [LARGE SCALE GENOMIC DNA]</scope>
    <source>
        <strain evidence="1 2">Ve08.2h10</strain>
    </source>
</reference>
<dbReference type="InParanoid" id="A0A0D0CX57"/>
<accession>A0A0D0CX57</accession>
<evidence type="ECO:0000313" key="1">
    <source>
        <dbReference type="EMBL" id="KIK75726.1"/>
    </source>
</evidence>
<reference evidence="2" key="2">
    <citation type="submission" date="2015-01" db="EMBL/GenBank/DDBJ databases">
        <title>Evolutionary Origins and Diversification of the Mycorrhizal Mutualists.</title>
        <authorList>
            <consortium name="DOE Joint Genome Institute"/>
            <consortium name="Mycorrhizal Genomics Consortium"/>
            <person name="Kohler A."/>
            <person name="Kuo A."/>
            <person name="Nagy L.G."/>
            <person name="Floudas D."/>
            <person name="Copeland A."/>
            <person name="Barry K.W."/>
            <person name="Cichocki N."/>
            <person name="Veneault-Fourrey C."/>
            <person name="LaButti K."/>
            <person name="Lindquist E.A."/>
            <person name="Lipzen A."/>
            <person name="Lundell T."/>
            <person name="Morin E."/>
            <person name="Murat C."/>
            <person name="Riley R."/>
            <person name="Ohm R."/>
            <person name="Sun H."/>
            <person name="Tunlid A."/>
            <person name="Henrissat B."/>
            <person name="Grigoriev I.V."/>
            <person name="Hibbett D.S."/>
            <person name="Martin F."/>
        </authorList>
    </citation>
    <scope>NUCLEOTIDE SEQUENCE [LARGE SCALE GENOMIC DNA]</scope>
    <source>
        <strain evidence="2">Ve08.2h10</strain>
    </source>
</reference>
<gene>
    <name evidence="1" type="ORF">PAXRUDRAFT_171923</name>
</gene>
<protein>
    <submittedName>
        <fullName evidence="1">Uncharacterized protein</fullName>
    </submittedName>
</protein>
<evidence type="ECO:0000313" key="2">
    <source>
        <dbReference type="Proteomes" id="UP000054538"/>
    </source>
</evidence>
<organism evidence="1 2">
    <name type="scientific">Paxillus rubicundulus Ve08.2h10</name>
    <dbReference type="NCBI Taxonomy" id="930991"/>
    <lineage>
        <taxon>Eukaryota</taxon>
        <taxon>Fungi</taxon>
        <taxon>Dikarya</taxon>
        <taxon>Basidiomycota</taxon>
        <taxon>Agaricomycotina</taxon>
        <taxon>Agaricomycetes</taxon>
        <taxon>Agaricomycetidae</taxon>
        <taxon>Boletales</taxon>
        <taxon>Paxilineae</taxon>
        <taxon>Paxillaceae</taxon>
        <taxon>Paxillus</taxon>
    </lineage>
</organism>
<name>A0A0D0CX57_9AGAM</name>
<keyword evidence="2" id="KW-1185">Reference proteome</keyword>
<dbReference type="HOGENOM" id="CLU_2850363_0_0_1"/>
<dbReference type="Proteomes" id="UP000054538">
    <property type="component" value="Unassembled WGS sequence"/>
</dbReference>